<reference evidence="2 3" key="1">
    <citation type="journal article" date="2018" name="PLoS ONE">
        <title>The draft genome of Kipferlia bialata reveals reductive genome evolution in fornicate parasites.</title>
        <authorList>
            <person name="Tanifuji G."/>
            <person name="Takabayashi S."/>
            <person name="Kume K."/>
            <person name="Takagi M."/>
            <person name="Nakayama T."/>
            <person name="Kamikawa R."/>
            <person name="Inagaki Y."/>
            <person name="Hashimoto T."/>
        </authorList>
    </citation>
    <scope>NUCLEOTIDE SEQUENCE [LARGE SCALE GENOMIC DNA]</scope>
    <source>
        <strain evidence="2">NY0173</strain>
    </source>
</reference>
<proteinExistence type="predicted"/>
<organism evidence="2 3">
    <name type="scientific">Kipferlia bialata</name>
    <dbReference type="NCBI Taxonomy" id="797122"/>
    <lineage>
        <taxon>Eukaryota</taxon>
        <taxon>Metamonada</taxon>
        <taxon>Carpediemonas-like organisms</taxon>
        <taxon>Kipferlia</taxon>
    </lineage>
</organism>
<keyword evidence="1" id="KW-1133">Transmembrane helix</keyword>
<name>A0A9K3CTM0_9EUKA</name>
<accession>A0A9K3CTM0</accession>
<evidence type="ECO:0000256" key="1">
    <source>
        <dbReference type="SAM" id="Phobius"/>
    </source>
</evidence>
<dbReference type="InterPro" id="IPR000408">
    <property type="entry name" value="Reg_chr_condens"/>
</dbReference>
<protein>
    <submittedName>
        <fullName evidence="2">Uncharacterized protein</fullName>
    </submittedName>
</protein>
<evidence type="ECO:0000313" key="2">
    <source>
        <dbReference type="EMBL" id="GIQ83109.1"/>
    </source>
</evidence>
<dbReference type="EMBL" id="BDIP01000928">
    <property type="protein sequence ID" value="GIQ83109.1"/>
    <property type="molecule type" value="Genomic_DNA"/>
</dbReference>
<feature type="transmembrane region" description="Helical" evidence="1">
    <location>
        <begin position="182"/>
        <end position="208"/>
    </location>
</feature>
<keyword evidence="1" id="KW-0812">Transmembrane</keyword>
<evidence type="ECO:0000313" key="3">
    <source>
        <dbReference type="Proteomes" id="UP000265618"/>
    </source>
</evidence>
<keyword evidence="1" id="KW-0472">Membrane</keyword>
<gene>
    <name evidence="2" type="ORF">KIPB_004369</name>
</gene>
<dbReference type="Proteomes" id="UP000265618">
    <property type="component" value="Unassembled WGS sequence"/>
</dbReference>
<sequence>MYIACGLLHTLRLNDLGYTYSQAELDNDTNYQCTQGPYAPYLDAFSLFGNYPLGGLDMWDSTRIASVVGSPVPTSDPGFVTGCDITCKGGECMYEGVLCQVFDVSSHRATASMGSGVLSIQDMITHRKDHYATIYNAISTTATVCEAGNTPSGDDPLSVTIRRTTDDPVTLIEFNTPSAGTAVFALLSLMITVTAAHAGASFVVGMLADKNAKRVQKSNQVGLKLT</sequence>
<dbReference type="PROSITE" id="PS00626">
    <property type="entry name" value="RCC1_2"/>
    <property type="match status" value="1"/>
</dbReference>
<keyword evidence="3" id="KW-1185">Reference proteome</keyword>
<comment type="caution">
    <text evidence="2">The sequence shown here is derived from an EMBL/GenBank/DDBJ whole genome shotgun (WGS) entry which is preliminary data.</text>
</comment>
<dbReference type="AlphaFoldDB" id="A0A9K3CTM0"/>